<evidence type="ECO:0000256" key="2">
    <source>
        <dbReference type="ARBA" id="ARBA00023002"/>
    </source>
</evidence>
<dbReference type="Pfam" id="PF13561">
    <property type="entry name" value="adh_short_C2"/>
    <property type="match status" value="1"/>
</dbReference>
<reference evidence="3" key="1">
    <citation type="submission" date="2020-02" db="EMBL/GenBank/DDBJ databases">
        <authorList>
            <person name="Meier V. D."/>
        </authorList>
    </citation>
    <scope>NUCLEOTIDE SEQUENCE</scope>
    <source>
        <strain evidence="3">AVDCRST_MAG59</strain>
    </source>
</reference>
<dbReference type="GO" id="GO:0048038">
    <property type="term" value="F:quinone binding"/>
    <property type="evidence" value="ECO:0007669"/>
    <property type="project" value="TreeGrafter"/>
</dbReference>
<name>A0A6J4U8I6_9BACT</name>
<dbReference type="GO" id="GO:0004316">
    <property type="term" value="F:3-oxoacyl-[acyl-carrier-protein] reductase (NADPH) activity"/>
    <property type="evidence" value="ECO:0007669"/>
    <property type="project" value="UniProtKB-EC"/>
</dbReference>
<dbReference type="EMBL" id="CADCWF010000046">
    <property type="protein sequence ID" value="CAA9541453.1"/>
    <property type="molecule type" value="Genomic_DNA"/>
</dbReference>
<keyword evidence="2 3" id="KW-0560">Oxidoreductase</keyword>
<gene>
    <name evidence="3" type="ORF">AVDCRST_MAG59-867</name>
</gene>
<evidence type="ECO:0000313" key="3">
    <source>
        <dbReference type="EMBL" id="CAA9541453.1"/>
    </source>
</evidence>
<organism evidence="3">
    <name type="scientific">uncultured Thermomicrobiales bacterium</name>
    <dbReference type="NCBI Taxonomy" id="1645740"/>
    <lineage>
        <taxon>Bacteria</taxon>
        <taxon>Pseudomonadati</taxon>
        <taxon>Thermomicrobiota</taxon>
        <taxon>Thermomicrobia</taxon>
        <taxon>Thermomicrobiales</taxon>
        <taxon>environmental samples</taxon>
    </lineage>
</organism>
<accession>A0A6J4U8I6</accession>
<dbReference type="PANTHER" id="PTHR42760:SF83">
    <property type="entry name" value="(3R)-3-HYDROXYACYL-COA DEHYDROGENASE"/>
    <property type="match status" value="1"/>
</dbReference>
<comment type="similarity">
    <text evidence="1">Belongs to the short-chain dehydrogenases/reductases (SDR) family.</text>
</comment>
<dbReference type="Gene3D" id="3.40.50.720">
    <property type="entry name" value="NAD(P)-binding Rossmann-like Domain"/>
    <property type="match status" value="1"/>
</dbReference>
<dbReference type="GO" id="GO:0006633">
    <property type="term" value="P:fatty acid biosynthetic process"/>
    <property type="evidence" value="ECO:0007669"/>
    <property type="project" value="TreeGrafter"/>
</dbReference>
<protein>
    <submittedName>
        <fullName evidence="3">3-oxoacyl-[acyl-carrier protein] reductase</fullName>
        <ecNumber evidence="3">1.1.1.100</ecNumber>
    </submittedName>
</protein>
<dbReference type="InterPro" id="IPR002347">
    <property type="entry name" value="SDR_fam"/>
</dbReference>
<proteinExistence type="inferred from homology"/>
<dbReference type="EC" id="1.1.1.100" evidence="3"/>
<evidence type="ECO:0000256" key="1">
    <source>
        <dbReference type="ARBA" id="ARBA00006484"/>
    </source>
</evidence>
<dbReference type="PANTHER" id="PTHR42760">
    <property type="entry name" value="SHORT-CHAIN DEHYDROGENASES/REDUCTASES FAMILY MEMBER"/>
    <property type="match status" value="1"/>
</dbReference>
<dbReference type="SUPFAM" id="SSF51735">
    <property type="entry name" value="NAD(P)-binding Rossmann-fold domains"/>
    <property type="match status" value="1"/>
</dbReference>
<feature type="non-terminal residue" evidence="3">
    <location>
        <position position="68"/>
    </location>
</feature>
<sequence>MRDAAAVQAMVDGVVAAVGVPAVAVANTGVYPTTPFLDLSPEEWDLVLDTNLKGVFLTCQAAARAMAA</sequence>
<dbReference type="AlphaFoldDB" id="A0A6J4U8I6"/>
<dbReference type="InterPro" id="IPR036291">
    <property type="entry name" value="NAD(P)-bd_dom_sf"/>
</dbReference>